<evidence type="ECO:0000313" key="5">
    <source>
        <dbReference type="Proteomes" id="UP000007800"/>
    </source>
</evidence>
<evidence type="ECO:0000256" key="1">
    <source>
        <dbReference type="ARBA" id="ARBA00022729"/>
    </source>
</evidence>
<feature type="non-terminal residue" evidence="4">
    <location>
        <position position="228"/>
    </location>
</feature>
<dbReference type="Proteomes" id="UP000007800">
    <property type="component" value="Unassembled WGS sequence"/>
</dbReference>
<reference evidence="4 5" key="1">
    <citation type="submission" date="2008-07" db="EMBL/GenBank/DDBJ databases">
        <authorList>
            <person name="El-Sayed N."/>
            <person name="Caler E."/>
            <person name="Inman J."/>
            <person name="Amedeo P."/>
            <person name="Hass B."/>
            <person name="Wortman J."/>
        </authorList>
    </citation>
    <scope>NUCLEOTIDE SEQUENCE [LARGE SCALE GENOMIC DNA]</scope>
    <source>
        <strain evidence="5">ATCC 50983 / TXsc</strain>
    </source>
</reference>
<evidence type="ECO:0000313" key="4">
    <source>
        <dbReference type="EMBL" id="EEQ98620.1"/>
    </source>
</evidence>
<gene>
    <name evidence="4" type="ORF">Pmar_PMAR007984</name>
</gene>
<organism evidence="5">
    <name type="scientific">Perkinsus marinus (strain ATCC 50983 / TXsc)</name>
    <dbReference type="NCBI Taxonomy" id="423536"/>
    <lineage>
        <taxon>Eukaryota</taxon>
        <taxon>Sar</taxon>
        <taxon>Alveolata</taxon>
        <taxon>Perkinsozoa</taxon>
        <taxon>Perkinsea</taxon>
        <taxon>Perkinsida</taxon>
        <taxon>Perkinsidae</taxon>
        <taxon>Perkinsus</taxon>
    </lineage>
</organism>
<dbReference type="InParanoid" id="C5LXC2"/>
<keyword evidence="1" id="KW-0732">Signal</keyword>
<dbReference type="InterPro" id="IPR009011">
    <property type="entry name" value="Man6P_isomerase_rcpt-bd_dom_sf"/>
</dbReference>
<sequence>LLPIVSSAPLYADLLHDFVVKLNFSRAEVEDADATRIKFPGGHMFSCSMPNDKTARGSTSGGNDLVVKAKSMGISPRCRRYRLPSDYWSYELCPGKEVSQFRVDGTTISLAHVPKTLIGSFVGGSRRVLSNGTIEERYEEGAANRTASVQYVCARSTDTFIDVTEPEIHQYRFVVGHPAACTTYTLDDGTHVYDELDEEEGPFNNLSDVPEAREGSVTIDRLISLNYR</sequence>
<dbReference type="Gene3D" id="2.70.130.10">
    <property type="entry name" value="Mannose-6-phosphate receptor binding domain"/>
    <property type="match status" value="1"/>
</dbReference>
<evidence type="ECO:0000256" key="2">
    <source>
        <dbReference type="ARBA" id="ARBA00023157"/>
    </source>
</evidence>
<dbReference type="AlphaFoldDB" id="C5LXC2"/>
<feature type="non-terminal residue" evidence="4">
    <location>
        <position position="1"/>
    </location>
</feature>
<proteinExistence type="predicted"/>
<name>C5LXC2_PERM5</name>
<feature type="domain" description="MRH" evidence="3">
    <location>
        <begin position="63"/>
        <end position="183"/>
    </location>
</feature>
<evidence type="ECO:0000259" key="3">
    <source>
        <dbReference type="PROSITE" id="PS51914"/>
    </source>
</evidence>
<dbReference type="InterPro" id="IPR044865">
    <property type="entry name" value="MRH_dom"/>
</dbReference>
<dbReference type="GeneID" id="9062329"/>
<dbReference type="EMBL" id="GG686417">
    <property type="protein sequence ID" value="EEQ98620.1"/>
    <property type="molecule type" value="Genomic_DNA"/>
</dbReference>
<keyword evidence="2" id="KW-1015">Disulfide bond</keyword>
<keyword evidence="5" id="KW-1185">Reference proteome</keyword>
<dbReference type="PROSITE" id="PS51914">
    <property type="entry name" value="MRH"/>
    <property type="match status" value="1"/>
</dbReference>
<dbReference type="RefSeq" id="XP_002765903.1">
    <property type="nucleotide sequence ID" value="XM_002765857.1"/>
</dbReference>
<protein>
    <recommendedName>
        <fullName evidence="3">MRH domain-containing protein</fullName>
    </recommendedName>
</protein>
<accession>C5LXC2</accession>
<dbReference type="OrthoDB" id="448954at2759"/>